<dbReference type="EMBL" id="JBBXMP010000157">
    <property type="protein sequence ID" value="KAL0060896.1"/>
    <property type="molecule type" value="Genomic_DNA"/>
</dbReference>
<organism evidence="2 3">
    <name type="scientific">Marasmius tenuissimus</name>
    <dbReference type="NCBI Taxonomy" id="585030"/>
    <lineage>
        <taxon>Eukaryota</taxon>
        <taxon>Fungi</taxon>
        <taxon>Dikarya</taxon>
        <taxon>Basidiomycota</taxon>
        <taxon>Agaricomycotina</taxon>
        <taxon>Agaricomycetes</taxon>
        <taxon>Agaricomycetidae</taxon>
        <taxon>Agaricales</taxon>
        <taxon>Marasmiineae</taxon>
        <taxon>Marasmiaceae</taxon>
        <taxon>Marasmius</taxon>
    </lineage>
</organism>
<accession>A0ABR2ZH22</accession>
<name>A0ABR2ZH22_9AGAR</name>
<gene>
    <name evidence="2" type="ORF">AAF712_012288</name>
</gene>
<dbReference type="Proteomes" id="UP001437256">
    <property type="component" value="Unassembled WGS sequence"/>
</dbReference>
<proteinExistence type="predicted"/>
<keyword evidence="3" id="KW-1185">Reference proteome</keyword>
<evidence type="ECO:0000313" key="2">
    <source>
        <dbReference type="EMBL" id="KAL0060896.1"/>
    </source>
</evidence>
<comment type="caution">
    <text evidence="2">The sequence shown here is derived from an EMBL/GenBank/DDBJ whole genome shotgun (WGS) entry which is preliminary data.</text>
</comment>
<feature type="region of interest" description="Disordered" evidence="1">
    <location>
        <begin position="56"/>
        <end position="76"/>
    </location>
</feature>
<protein>
    <submittedName>
        <fullName evidence="2">Uncharacterized protein</fullName>
    </submittedName>
</protein>
<feature type="compositionally biased region" description="Gly residues" evidence="1">
    <location>
        <begin position="67"/>
        <end position="76"/>
    </location>
</feature>
<sequence length="76" mass="8017">MPRTARFLLHMRKWENTHSHTDTLNDISQEGTLGGFRAARAPGTLSTIIEDFGEDPVGAARTRGSSSGSGSGSSAV</sequence>
<reference evidence="2 3" key="1">
    <citation type="submission" date="2024-05" db="EMBL/GenBank/DDBJ databases">
        <title>A draft genome resource for the thread blight pathogen Marasmius tenuissimus strain MS-2.</title>
        <authorList>
            <person name="Yulfo-Soto G.E."/>
            <person name="Baruah I.K."/>
            <person name="Amoako-Attah I."/>
            <person name="Bukari Y."/>
            <person name="Meinhardt L.W."/>
            <person name="Bailey B.A."/>
            <person name="Cohen S.P."/>
        </authorList>
    </citation>
    <scope>NUCLEOTIDE SEQUENCE [LARGE SCALE GENOMIC DNA]</scope>
    <source>
        <strain evidence="2 3">MS-2</strain>
    </source>
</reference>
<evidence type="ECO:0000256" key="1">
    <source>
        <dbReference type="SAM" id="MobiDB-lite"/>
    </source>
</evidence>
<evidence type="ECO:0000313" key="3">
    <source>
        <dbReference type="Proteomes" id="UP001437256"/>
    </source>
</evidence>